<accession>A0ABQ4P891</accession>
<gene>
    <name evidence="1" type="ORF">TUM4630_07810</name>
</gene>
<evidence type="ECO:0000313" key="1">
    <source>
        <dbReference type="EMBL" id="GIU43762.1"/>
    </source>
</evidence>
<organism evidence="1 2">
    <name type="scientific">Shewanella algidipiscicola</name>
    <dbReference type="NCBI Taxonomy" id="614070"/>
    <lineage>
        <taxon>Bacteria</taxon>
        <taxon>Pseudomonadati</taxon>
        <taxon>Pseudomonadota</taxon>
        <taxon>Gammaproteobacteria</taxon>
        <taxon>Alteromonadales</taxon>
        <taxon>Shewanellaceae</taxon>
        <taxon>Shewanella</taxon>
    </lineage>
</organism>
<protein>
    <submittedName>
        <fullName evidence="1">Uncharacterized protein</fullName>
    </submittedName>
</protein>
<keyword evidence="2" id="KW-1185">Reference proteome</keyword>
<comment type="caution">
    <text evidence="1">The sequence shown here is derived from an EMBL/GenBank/DDBJ whole genome shotgun (WGS) entry which is preliminary data.</text>
</comment>
<dbReference type="Proteomes" id="UP000761574">
    <property type="component" value="Unassembled WGS sequence"/>
</dbReference>
<dbReference type="EMBL" id="BPFB01000007">
    <property type="protein sequence ID" value="GIU43762.1"/>
    <property type="molecule type" value="Genomic_DNA"/>
</dbReference>
<name>A0ABQ4P891_9GAMM</name>
<reference evidence="1 2" key="1">
    <citation type="submission" date="2021-05" db="EMBL/GenBank/DDBJ databases">
        <title>Molecular characterization for Shewanella algae harboring chromosomal blaOXA-55-like strains isolated from clinical and environment sample.</title>
        <authorList>
            <person name="Ohama Y."/>
            <person name="Aoki K."/>
            <person name="Harada S."/>
            <person name="Moriya K."/>
            <person name="Ishii Y."/>
            <person name="Tateda K."/>
        </authorList>
    </citation>
    <scope>NUCLEOTIDE SEQUENCE [LARGE SCALE GENOMIC DNA]</scope>
    <source>
        <strain evidence="1 2">LMG 23746</strain>
    </source>
</reference>
<sequence>MAKLPLNRTDLMCGSFHMSERKQKRYDEKSLPIKYRVEVIDKAEDICFEKQLRV</sequence>
<proteinExistence type="predicted"/>
<evidence type="ECO:0000313" key="2">
    <source>
        <dbReference type="Proteomes" id="UP000761574"/>
    </source>
</evidence>